<dbReference type="OrthoDB" id="283424at2759"/>
<sequence>MASAARSLRLACRSCRTQTPIRSAAGPKVFVAWKSVGGGSFKEVKEADNEGEKPTPFDHWEREYQEMDRRYRDMKPSDIARDLVSDEERALLGDLTADLAGIGDIEIRKGQDVARDQSRPLRALVKPKRDAFWDEDEDDMDLVSNDDADEFDENDMTDIAHAKLEEHREQRAYARIAIWEMPLLAKFAKPFEPPAMNQPLRFRYTSYMGEYHPAEKKVVVEFSPADFGLTEVQQMKLKKMAGPRYNPEKDTIKMSCESFEHQAQNKRYLAETVEKLVIEAKDPTDTFEDIPLDLRHHRFKVKPKFPKEWRLSEERMRELVSIRQKAALLDQTKKQEGTLVDGVQAIQKALNARRPREAVAERVPLPGQKTPSRGPLRL</sequence>
<evidence type="ECO:0000313" key="4">
    <source>
        <dbReference type="Proteomes" id="UP000283895"/>
    </source>
</evidence>
<dbReference type="Pfam" id="PF10213">
    <property type="entry name" value="MRP-S28"/>
    <property type="match status" value="1"/>
</dbReference>
<dbReference type="PANTHER" id="PTHR13490:SF0">
    <property type="entry name" value="SMALL RIBOSOMAL SUBUNIT PROTEIN MS35"/>
    <property type="match status" value="1"/>
</dbReference>
<name>A0A423VN07_9PEZI</name>
<dbReference type="InterPro" id="IPR039848">
    <property type="entry name" value="Ribosomal_mS35_mt"/>
</dbReference>
<keyword evidence="4" id="KW-1185">Reference proteome</keyword>
<dbReference type="STRING" id="356882.A0A423VN07"/>
<proteinExistence type="predicted"/>
<evidence type="ECO:0000256" key="1">
    <source>
        <dbReference type="SAM" id="MobiDB-lite"/>
    </source>
</evidence>
<gene>
    <name evidence="3" type="ORF">VMCG_09117</name>
</gene>
<dbReference type="PANTHER" id="PTHR13490">
    <property type="entry name" value="MITOCHONDRIAL 28S RIBOSOMAL PROTEIN S28"/>
    <property type="match status" value="1"/>
</dbReference>
<feature type="region of interest" description="Disordered" evidence="1">
    <location>
        <begin position="350"/>
        <end position="378"/>
    </location>
</feature>
<dbReference type="AlphaFoldDB" id="A0A423VN07"/>
<comment type="caution">
    <text evidence="3">The sequence shown here is derived from an EMBL/GenBank/DDBJ whole genome shotgun (WGS) entry which is preliminary data.</text>
</comment>
<evidence type="ECO:0000313" key="3">
    <source>
        <dbReference type="EMBL" id="ROV92390.1"/>
    </source>
</evidence>
<organism evidence="3 4">
    <name type="scientific">Cytospora schulzeri</name>
    <dbReference type="NCBI Taxonomy" id="448051"/>
    <lineage>
        <taxon>Eukaryota</taxon>
        <taxon>Fungi</taxon>
        <taxon>Dikarya</taxon>
        <taxon>Ascomycota</taxon>
        <taxon>Pezizomycotina</taxon>
        <taxon>Sordariomycetes</taxon>
        <taxon>Sordariomycetidae</taxon>
        <taxon>Diaporthales</taxon>
        <taxon>Cytosporaceae</taxon>
        <taxon>Cytospora</taxon>
    </lineage>
</organism>
<dbReference type="EMBL" id="LKEA01000050">
    <property type="protein sequence ID" value="ROV92390.1"/>
    <property type="molecule type" value="Genomic_DNA"/>
</dbReference>
<evidence type="ECO:0000259" key="2">
    <source>
        <dbReference type="Pfam" id="PF10213"/>
    </source>
</evidence>
<reference evidence="3 4" key="1">
    <citation type="submission" date="2015-09" db="EMBL/GenBank/DDBJ databases">
        <title>Host preference determinants of Valsa canker pathogens revealed by comparative genomics.</title>
        <authorList>
            <person name="Yin Z."/>
            <person name="Huang L."/>
        </authorList>
    </citation>
    <scope>NUCLEOTIDE SEQUENCE [LARGE SCALE GENOMIC DNA]</scope>
    <source>
        <strain evidence="3 4">03-1</strain>
    </source>
</reference>
<dbReference type="Proteomes" id="UP000283895">
    <property type="component" value="Unassembled WGS sequence"/>
</dbReference>
<dbReference type="GO" id="GO:0003735">
    <property type="term" value="F:structural constituent of ribosome"/>
    <property type="evidence" value="ECO:0007669"/>
    <property type="project" value="InterPro"/>
</dbReference>
<protein>
    <recommendedName>
        <fullName evidence="2">Small ribosomal subunit protein mS35 mitochondrial conserved domain-containing protein</fullName>
    </recommendedName>
</protein>
<dbReference type="GO" id="GO:0032543">
    <property type="term" value="P:mitochondrial translation"/>
    <property type="evidence" value="ECO:0007669"/>
    <property type="project" value="InterPro"/>
</dbReference>
<feature type="domain" description="Small ribosomal subunit protein mS35 mitochondrial conserved" evidence="2">
    <location>
        <begin position="190"/>
        <end position="309"/>
    </location>
</feature>
<dbReference type="InterPro" id="IPR019349">
    <property type="entry name" value="Ribosomal_mS35_mit"/>
</dbReference>
<dbReference type="GO" id="GO:0005763">
    <property type="term" value="C:mitochondrial small ribosomal subunit"/>
    <property type="evidence" value="ECO:0007669"/>
    <property type="project" value="TreeGrafter"/>
</dbReference>
<accession>A0A423VN07</accession>